<feature type="compositionally biased region" description="Basic and acidic residues" evidence="1">
    <location>
        <begin position="74"/>
        <end position="87"/>
    </location>
</feature>
<comment type="caution">
    <text evidence="2">The sequence shown here is derived from an EMBL/GenBank/DDBJ whole genome shotgun (WGS) entry which is preliminary data.</text>
</comment>
<protein>
    <submittedName>
        <fullName evidence="2">Uncharacterized protein</fullName>
    </submittedName>
</protein>
<proteinExistence type="predicted"/>
<feature type="region of interest" description="Disordered" evidence="1">
    <location>
        <begin position="18"/>
        <end position="87"/>
    </location>
</feature>
<name>A0A9P3UX14_LYOSH</name>
<dbReference type="Proteomes" id="UP001063166">
    <property type="component" value="Unassembled WGS sequence"/>
</dbReference>
<dbReference type="EMBL" id="BRPK01000026">
    <property type="protein sequence ID" value="GLB45686.1"/>
    <property type="molecule type" value="Genomic_DNA"/>
</dbReference>
<evidence type="ECO:0000256" key="1">
    <source>
        <dbReference type="SAM" id="MobiDB-lite"/>
    </source>
</evidence>
<sequence length="87" mass="9828">MRTLLFRTSSEPLCEDLQDARPVSLDPTAPFSFMVQSAQRTRPYDSERSIETPRQARRHVSRSPSSSLPLSSAFEKKKAADIEKSLC</sequence>
<evidence type="ECO:0000313" key="2">
    <source>
        <dbReference type="EMBL" id="GLB45686.1"/>
    </source>
</evidence>
<keyword evidence="3" id="KW-1185">Reference proteome</keyword>
<feature type="compositionally biased region" description="Low complexity" evidence="1">
    <location>
        <begin position="62"/>
        <end position="72"/>
    </location>
</feature>
<organism evidence="2 3">
    <name type="scientific">Lyophyllum shimeji</name>
    <name type="common">Hon-shimeji</name>
    <name type="synonym">Tricholoma shimeji</name>
    <dbReference type="NCBI Taxonomy" id="47721"/>
    <lineage>
        <taxon>Eukaryota</taxon>
        <taxon>Fungi</taxon>
        <taxon>Dikarya</taxon>
        <taxon>Basidiomycota</taxon>
        <taxon>Agaricomycotina</taxon>
        <taxon>Agaricomycetes</taxon>
        <taxon>Agaricomycetidae</taxon>
        <taxon>Agaricales</taxon>
        <taxon>Tricholomatineae</taxon>
        <taxon>Lyophyllaceae</taxon>
        <taxon>Lyophyllum</taxon>
    </lineage>
</organism>
<evidence type="ECO:0000313" key="3">
    <source>
        <dbReference type="Proteomes" id="UP001063166"/>
    </source>
</evidence>
<dbReference type="AlphaFoldDB" id="A0A9P3UX14"/>
<reference evidence="2" key="1">
    <citation type="submission" date="2022-07" db="EMBL/GenBank/DDBJ databases">
        <title>The genome of Lyophyllum shimeji provides insight into the initial evolution of ectomycorrhizal fungal genome.</title>
        <authorList>
            <person name="Kobayashi Y."/>
            <person name="Shibata T."/>
            <person name="Hirakawa H."/>
            <person name="Shigenobu S."/>
            <person name="Nishiyama T."/>
            <person name="Yamada A."/>
            <person name="Hasebe M."/>
            <person name="Kawaguchi M."/>
        </authorList>
    </citation>
    <scope>NUCLEOTIDE SEQUENCE</scope>
    <source>
        <strain evidence="2">AT787</strain>
    </source>
</reference>
<gene>
    <name evidence="2" type="ORF">LshimejAT787_2600190</name>
</gene>
<accession>A0A9P3UX14</accession>
<feature type="compositionally biased region" description="Basic and acidic residues" evidence="1">
    <location>
        <begin position="42"/>
        <end position="51"/>
    </location>
</feature>